<dbReference type="Gene3D" id="3.30.565.10">
    <property type="entry name" value="Histidine kinase-like ATPase, C-terminal domain"/>
    <property type="match status" value="1"/>
</dbReference>
<evidence type="ECO:0000313" key="5">
    <source>
        <dbReference type="Proteomes" id="UP001589750"/>
    </source>
</evidence>
<keyword evidence="1" id="KW-0723">Serine/threonine-protein kinase</keyword>
<dbReference type="SUPFAM" id="SSF55874">
    <property type="entry name" value="ATPase domain of HSP90 chaperone/DNA topoisomerase II/histidine kinase"/>
    <property type="match status" value="1"/>
</dbReference>
<keyword evidence="1" id="KW-0808">Transferase</keyword>
<evidence type="ECO:0000313" key="4">
    <source>
        <dbReference type="EMBL" id="MFB9312272.1"/>
    </source>
</evidence>
<feature type="domain" description="Histidine kinase/HSP90-like ATPase" evidence="3">
    <location>
        <begin position="34"/>
        <end position="137"/>
    </location>
</feature>
<keyword evidence="4" id="KW-0547">Nucleotide-binding</keyword>
<gene>
    <name evidence="4" type="ORF">ACFFRI_04380</name>
</gene>
<dbReference type="InterPro" id="IPR036890">
    <property type="entry name" value="HATPase_C_sf"/>
</dbReference>
<proteinExistence type="predicted"/>
<feature type="compositionally biased region" description="Basic and acidic residues" evidence="2">
    <location>
        <begin position="65"/>
        <end position="74"/>
    </location>
</feature>
<accession>A0ABV5K7D8</accession>
<comment type="caution">
    <text evidence="4">The sequence shown here is derived from an EMBL/GenBank/DDBJ whole genome shotgun (WGS) entry which is preliminary data.</text>
</comment>
<dbReference type="PANTHER" id="PTHR35526">
    <property type="entry name" value="ANTI-SIGMA-F FACTOR RSBW-RELATED"/>
    <property type="match status" value="1"/>
</dbReference>
<evidence type="ECO:0000256" key="1">
    <source>
        <dbReference type="ARBA" id="ARBA00022527"/>
    </source>
</evidence>
<keyword evidence="1" id="KW-0418">Kinase</keyword>
<feature type="region of interest" description="Disordered" evidence="2">
    <location>
        <begin position="64"/>
        <end position="88"/>
    </location>
</feature>
<dbReference type="InterPro" id="IPR003594">
    <property type="entry name" value="HATPase_dom"/>
</dbReference>
<organism evidence="4 5">
    <name type="scientific">Nocardioides plantarum</name>
    <dbReference type="NCBI Taxonomy" id="29299"/>
    <lineage>
        <taxon>Bacteria</taxon>
        <taxon>Bacillati</taxon>
        <taxon>Actinomycetota</taxon>
        <taxon>Actinomycetes</taxon>
        <taxon>Propionibacteriales</taxon>
        <taxon>Nocardioidaceae</taxon>
        <taxon>Nocardioides</taxon>
    </lineage>
</organism>
<dbReference type="RefSeq" id="WP_140008401.1">
    <property type="nucleotide sequence ID" value="NZ_JBHMDG010000005.1"/>
</dbReference>
<name>A0ABV5K7D8_9ACTN</name>
<dbReference type="PANTHER" id="PTHR35526:SF3">
    <property type="entry name" value="ANTI-SIGMA-F FACTOR RSBW"/>
    <property type="match status" value="1"/>
</dbReference>
<keyword evidence="4" id="KW-0067">ATP-binding</keyword>
<dbReference type="Pfam" id="PF13581">
    <property type="entry name" value="HATPase_c_2"/>
    <property type="match status" value="1"/>
</dbReference>
<sequence length="324" mass="35321">MPLNRPALALGAGPRGVQDARRWVVGTFLDIGRDDLVECAEMAVSELVTNALLHGTPPIQVRIRGTQEHPRVEVSDGSQEPPAMPSASLDLDAIDDFDLDGLDDLLLTFGRGLSIVARASDAWGADIEDDGKTVWFTPAAEFSDDAGSEGLVTGAPGDTTGEHPADPTRFHLLGVPVRDYVSFHNHFRELRREVRLLAMANEADYPLARDLAEVFDRLGRPLTKDTVRREVDLAQAAGESAIDLEVLMGRGEARDVARFVELLALTDAFAREEKMLALARTPRQVAFQTWFLGELVHQADGDEPRRWTEPAGSNGNGARHSSVS</sequence>
<dbReference type="EMBL" id="JBHMDG010000005">
    <property type="protein sequence ID" value="MFB9312272.1"/>
    <property type="molecule type" value="Genomic_DNA"/>
</dbReference>
<reference evidence="4 5" key="1">
    <citation type="submission" date="2024-09" db="EMBL/GenBank/DDBJ databases">
        <authorList>
            <person name="Sun Q."/>
            <person name="Mori K."/>
        </authorList>
    </citation>
    <scope>NUCLEOTIDE SEQUENCE [LARGE SCALE GENOMIC DNA]</scope>
    <source>
        <strain evidence="4 5">JCM 9626</strain>
    </source>
</reference>
<evidence type="ECO:0000256" key="2">
    <source>
        <dbReference type="SAM" id="MobiDB-lite"/>
    </source>
</evidence>
<dbReference type="CDD" id="cd16936">
    <property type="entry name" value="HATPase_RsbW-like"/>
    <property type="match status" value="1"/>
</dbReference>
<protein>
    <submittedName>
        <fullName evidence="4">ATP-binding protein</fullName>
    </submittedName>
</protein>
<keyword evidence="5" id="KW-1185">Reference proteome</keyword>
<dbReference type="InterPro" id="IPR050267">
    <property type="entry name" value="Anti-sigma-factor_SerPK"/>
</dbReference>
<evidence type="ECO:0000259" key="3">
    <source>
        <dbReference type="Pfam" id="PF13581"/>
    </source>
</evidence>
<dbReference type="GO" id="GO:0005524">
    <property type="term" value="F:ATP binding"/>
    <property type="evidence" value="ECO:0007669"/>
    <property type="project" value="UniProtKB-KW"/>
</dbReference>
<feature type="region of interest" description="Disordered" evidence="2">
    <location>
        <begin position="301"/>
        <end position="324"/>
    </location>
</feature>
<dbReference type="Proteomes" id="UP001589750">
    <property type="component" value="Unassembled WGS sequence"/>
</dbReference>